<reference evidence="1 2" key="1">
    <citation type="submission" date="2020-08" db="EMBL/GenBank/DDBJ databases">
        <title>The genome sequence of Novosphingobium flavum 4Y4.</title>
        <authorList>
            <person name="Liu Y."/>
        </authorList>
    </citation>
    <scope>NUCLEOTIDE SEQUENCE [LARGE SCALE GENOMIC DNA]</scope>
    <source>
        <strain evidence="1 2">4Y4</strain>
    </source>
</reference>
<evidence type="ECO:0000313" key="1">
    <source>
        <dbReference type="EMBL" id="MBC2653284.1"/>
    </source>
</evidence>
<comment type="caution">
    <text evidence="1">The sequence shown here is derived from an EMBL/GenBank/DDBJ whole genome shotgun (WGS) entry which is preliminary data.</text>
</comment>
<dbReference type="EMBL" id="JACLAU010000042">
    <property type="protein sequence ID" value="MBC2653284.1"/>
    <property type="molecule type" value="Genomic_DNA"/>
</dbReference>
<dbReference type="RefSeq" id="WP_185684668.1">
    <property type="nucleotide sequence ID" value="NZ_JACLAU010000042.1"/>
</dbReference>
<name>A0A7X1KDF1_9SPHN</name>
<dbReference type="Proteomes" id="UP000520156">
    <property type="component" value="Unassembled WGS sequence"/>
</dbReference>
<dbReference type="AlphaFoldDB" id="A0A7X1KDF1"/>
<sequence length="78" mass="8186">MRTLGFLLAVCLVLAALRFAIAALLIAVCVLLIWGALFYARETIAFLCVAVACGMMEHHPLITLGALALGGLVTQKGS</sequence>
<gene>
    <name evidence="1" type="ORF">H7F49_16465</name>
</gene>
<organism evidence="1 2">
    <name type="scientific">Novosphingobium aerophilum</name>
    <dbReference type="NCBI Taxonomy" id="2839843"/>
    <lineage>
        <taxon>Bacteria</taxon>
        <taxon>Pseudomonadati</taxon>
        <taxon>Pseudomonadota</taxon>
        <taxon>Alphaproteobacteria</taxon>
        <taxon>Sphingomonadales</taxon>
        <taxon>Sphingomonadaceae</taxon>
        <taxon>Novosphingobium</taxon>
    </lineage>
</organism>
<evidence type="ECO:0000313" key="2">
    <source>
        <dbReference type="Proteomes" id="UP000520156"/>
    </source>
</evidence>
<protein>
    <submittedName>
        <fullName evidence="1">Uncharacterized protein</fullName>
    </submittedName>
</protein>
<proteinExistence type="predicted"/>
<keyword evidence="2" id="KW-1185">Reference proteome</keyword>
<accession>A0A7X1KDF1</accession>